<protein>
    <submittedName>
        <fullName evidence="3">Putative glycosyltransferase EpsD</fullName>
        <ecNumber evidence="3">2.4.-.-</ecNumber>
    </submittedName>
</protein>
<organism evidence="3">
    <name type="scientific">bioreactor metagenome</name>
    <dbReference type="NCBI Taxonomy" id="1076179"/>
    <lineage>
        <taxon>unclassified sequences</taxon>
        <taxon>metagenomes</taxon>
        <taxon>ecological metagenomes</taxon>
    </lineage>
</organism>
<dbReference type="EC" id="2.4.-.-" evidence="3"/>
<dbReference type="GO" id="GO:0016757">
    <property type="term" value="F:glycosyltransferase activity"/>
    <property type="evidence" value="ECO:0007669"/>
    <property type="project" value="UniProtKB-KW"/>
</dbReference>
<name>A0A644XDR5_9ZZZZ</name>
<dbReference type="EMBL" id="VSSQ01002192">
    <property type="protein sequence ID" value="MPM13908.1"/>
    <property type="molecule type" value="Genomic_DNA"/>
</dbReference>
<dbReference type="Gene3D" id="3.40.50.2000">
    <property type="entry name" value="Glycogen Phosphorylase B"/>
    <property type="match status" value="2"/>
</dbReference>
<reference evidence="3" key="1">
    <citation type="submission" date="2019-08" db="EMBL/GenBank/DDBJ databases">
        <authorList>
            <person name="Kucharzyk K."/>
            <person name="Murdoch R.W."/>
            <person name="Higgins S."/>
            <person name="Loffler F."/>
        </authorList>
    </citation>
    <scope>NUCLEOTIDE SEQUENCE</scope>
</reference>
<sequence>MKNYLFLFNGTKPTIEQDESLDDIVLNNFSLPCLLAAQRLGYNVFVGINRKYAENLKCSIPGIRFYNACIYRSLLDFRSNYQAFNNLMALLNKERIDVIHCNTPIGGILGRVCGNLKNVPQIIYTAHGFHFYKGNSLVKNCVFKTAEELMAKLTDAIITINEEDYTAAKKFQLRNNGKVFRIPGVGINTNQFKSINNKIYKREIRKSLGIDEDKFFLISAGDLVSNKNYPIAIKAIAKLRDENLHYLICGTGPLKSKLEELAFELNVDKQIHFLGYRKDIINLMLCSDIFISTSLREGLSRSVMEAMASGLPCLVSKIRGNTDLITEGKGGCLIEPNNEDQFASKIAYLVNNPELRIKMGMENLNNVNQYDVNNVTKIIESIYEEVLMH</sequence>
<dbReference type="CDD" id="cd03808">
    <property type="entry name" value="GT4_CapM-like"/>
    <property type="match status" value="1"/>
</dbReference>
<gene>
    <name evidence="3" type="primary">epsD_2</name>
    <name evidence="3" type="ORF">SDC9_60268</name>
</gene>
<feature type="domain" description="Glycosyltransferase subfamily 4-like N-terminal" evidence="2">
    <location>
        <begin position="31"/>
        <end position="161"/>
    </location>
</feature>
<evidence type="ECO:0000259" key="2">
    <source>
        <dbReference type="Pfam" id="PF13477"/>
    </source>
</evidence>
<dbReference type="SUPFAM" id="SSF53756">
    <property type="entry name" value="UDP-Glycosyltransferase/glycogen phosphorylase"/>
    <property type="match status" value="1"/>
</dbReference>
<evidence type="ECO:0000313" key="3">
    <source>
        <dbReference type="EMBL" id="MPM13908.1"/>
    </source>
</evidence>
<dbReference type="PANTHER" id="PTHR45947:SF3">
    <property type="entry name" value="SULFOQUINOVOSYL TRANSFERASE SQD2"/>
    <property type="match status" value="1"/>
</dbReference>
<accession>A0A644XDR5</accession>
<dbReference type="InterPro" id="IPR028098">
    <property type="entry name" value="Glyco_trans_4-like_N"/>
</dbReference>
<feature type="domain" description="Glycosyl transferase family 1" evidence="1">
    <location>
        <begin position="201"/>
        <end position="360"/>
    </location>
</feature>
<dbReference type="PANTHER" id="PTHR45947">
    <property type="entry name" value="SULFOQUINOVOSYL TRANSFERASE SQD2"/>
    <property type="match status" value="1"/>
</dbReference>
<dbReference type="InterPro" id="IPR050194">
    <property type="entry name" value="Glycosyltransferase_grp1"/>
</dbReference>
<dbReference type="Pfam" id="PF00534">
    <property type="entry name" value="Glycos_transf_1"/>
    <property type="match status" value="1"/>
</dbReference>
<comment type="caution">
    <text evidence="3">The sequence shown here is derived from an EMBL/GenBank/DDBJ whole genome shotgun (WGS) entry which is preliminary data.</text>
</comment>
<evidence type="ECO:0000259" key="1">
    <source>
        <dbReference type="Pfam" id="PF00534"/>
    </source>
</evidence>
<proteinExistence type="predicted"/>
<keyword evidence="3" id="KW-0328">Glycosyltransferase</keyword>
<dbReference type="Pfam" id="PF13477">
    <property type="entry name" value="Glyco_trans_4_2"/>
    <property type="match status" value="1"/>
</dbReference>
<dbReference type="InterPro" id="IPR001296">
    <property type="entry name" value="Glyco_trans_1"/>
</dbReference>
<keyword evidence="3" id="KW-0808">Transferase</keyword>
<dbReference type="AlphaFoldDB" id="A0A644XDR5"/>